<dbReference type="RefSeq" id="XP_056491016.1">
    <property type="nucleotide sequence ID" value="XM_056628282.1"/>
</dbReference>
<dbReference type="OrthoDB" id="47007at2759"/>
<evidence type="ECO:0000313" key="6">
    <source>
        <dbReference type="EMBL" id="KAJ5403774.1"/>
    </source>
</evidence>
<feature type="region of interest" description="Disordered" evidence="4">
    <location>
        <begin position="628"/>
        <end position="659"/>
    </location>
</feature>
<reference evidence="6" key="1">
    <citation type="submission" date="2022-12" db="EMBL/GenBank/DDBJ databases">
        <authorList>
            <person name="Petersen C."/>
        </authorList>
    </citation>
    <scope>NUCLEOTIDE SEQUENCE</scope>
    <source>
        <strain evidence="6">IBT 29677</strain>
    </source>
</reference>
<dbReference type="PANTHER" id="PTHR47424:SF9">
    <property type="entry name" value="TAH-2"/>
    <property type="match status" value="1"/>
</dbReference>
<reference evidence="6" key="2">
    <citation type="journal article" date="2023" name="IMA Fungus">
        <title>Comparative genomic study of the Penicillium genus elucidates a diverse pangenome and 15 lateral gene transfer events.</title>
        <authorList>
            <person name="Petersen C."/>
            <person name="Sorensen T."/>
            <person name="Nielsen M.R."/>
            <person name="Sondergaard T.E."/>
            <person name="Sorensen J.L."/>
            <person name="Fitzpatrick D.A."/>
            <person name="Frisvad J.C."/>
            <person name="Nielsen K.L."/>
        </authorList>
    </citation>
    <scope>NUCLEOTIDE SEQUENCE</scope>
    <source>
        <strain evidence="6">IBT 29677</strain>
    </source>
</reference>
<dbReference type="EMBL" id="JAPZBU010000005">
    <property type="protein sequence ID" value="KAJ5403774.1"/>
    <property type="molecule type" value="Genomic_DNA"/>
</dbReference>
<evidence type="ECO:0000256" key="1">
    <source>
        <dbReference type="ARBA" id="ARBA00023015"/>
    </source>
</evidence>
<keyword evidence="1" id="KW-0805">Transcription regulation</keyword>
<dbReference type="InterPro" id="IPR007219">
    <property type="entry name" value="XnlR_reg_dom"/>
</dbReference>
<dbReference type="GO" id="GO:0000978">
    <property type="term" value="F:RNA polymerase II cis-regulatory region sequence-specific DNA binding"/>
    <property type="evidence" value="ECO:0007669"/>
    <property type="project" value="TreeGrafter"/>
</dbReference>
<feature type="region of interest" description="Disordered" evidence="4">
    <location>
        <begin position="1"/>
        <end position="58"/>
    </location>
</feature>
<gene>
    <name evidence="6" type="ORF">N7509_003645</name>
</gene>
<keyword evidence="3" id="KW-0539">Nucleus</keyword>
<feature type="domain" description="Xylanolytic transcriptional activator regulatory" evidence="5">
    <location>
        <begin position="244"/>
        <end position="318"/>
    </location>
</feature>
<protein>
    <recommendedName>
        <fullName evidence="5">Xylanolytic transcriptional activator regulatory domain-containing protein</fullName>
    </recommendedName>
</protein>
<dbReference type="GeneID" id="81367262"/>
<keyword evidence="7" id="KW-1185">Reference proteome</keyword>
<dbReference type="InterPro" id="IPR051127">
    <property type="entry name" value="Fungal_SecMet_Regulators"/>
</dbReference>
<dbReference type="PANTHER" id="PTHR47424">
    <property type="entry name" value="REGULATORY PROTEIN GAL4"/>
    <property type="match status" value="1"/>
</dbReference>
<dbReference type="Pfam" id="PF04082">
    <property type="entry name" value="Fungal_trans"/>
    <property type="match status" value="1"/>
</dbReference>
<dbReference type="SMART" id="SM00906">
    <property type="entry name" value="Fungal_trans"/>
    <property type="match status" value="1"/>
</dbReference>
<evidence type="ECO:0000256" key="3">
    <source>
        <dbReference type="ARBA" id="ARBA00023242"/>
    </source>
</evidence>
<dbReference type="GO" id="GO:0008270">
    <property type="term" value="F:zinc ion binding"/>
    <property type="evidence" value="ECO:0007669"/>
    <property type="project" value="InterPro"/>
</dbReference>
<proteinExistence type="predicted"/>
<dbReference type="GO" id="GO:0005634">
    <property type="term" value="C:nucleus"/>
    <property type="evidence" value="ECO:0007669"/>
    <property type="project" value="TreeGrafter"/>
</dbReference>
<evidence type="ECO:0000256" key="2">
    <source>
        <dbReference type="ARBA" id="ARBA00023163"/>
    </source>
</evidence>
<evidence type="ECO:0000259" key="5">
    <source>
        <dbReference type="SMART" id="SM00906"/>
    </source>
</evidence>
<dbReference type="Proteomes" id="UP001147747">
    <property type="component" value="Unassembled WGS sequence"/>
</dbReference>
<dbReference type="CDD" id="cd12148">
    <property type="entry name" value="fungal_TF_MHR"/>
    <property type="match status" value="1"/>
</dbReference>
<dbReference type="GO" id="GO:0006351">
    <property type="term" value="P:DNA-templated transcription"/>
    <property type="evidence" value="ECO:0007669"/>
    <property type="project" value="InterPro"/>
</dbReference>
<evidence type="ECO:0000256" key="4">
    <source>
        <dbReference type="SAM" id="MobiDB-lite"/>
    </source>
</evidence>
<sequence>MECAQRNRSRSPLLHQHVLTLSPPPRHDRRSSEWPGPCGDSNDSAPAGESIPSPTILGPTVGGSSSFIRDRYGEYIHVGQSSNLWFVQALRDSIRGALASCSFANDPSECDLVDDDPYQPVDWIRDNVIPQPPSEEDARYCIRWYATATNCVFDLYSREKLIEDIIPWLSAPNSSDSRSCINYLVLAIGAQCGPQDLEEKSNSYFTHGRHLAMSYFFETPSITTVQIYSLLAMYLLNSSRRNAASMHLGVAVRTAYALGIHRSDIAARFSAEEESFRERVWRVLRVLDLFLSTTLGHGPSTSETRDTGSQRGYSASNDLCYIFERILCEVYDKQELPSSALQRVSKHHREWATRFHNGLHVDHISADEYIDAESGQKAPNIGLYHLKAAYYWTVMLVSLPYMLELIKSRISIFNKPFSPTSANLWFEALPQHDTMLARAAVNSAVLTIDLLRGLLHAKEIPKRLPYIVNEIFTSSLLLGASFFADLDFVFPVKEALLTAEKLLNRFVQHDSLARRELSIVQSLHSACNDFVKQRQDRWLEHQRILVQGLFGDIKTCKQNRRTSESSRSPVHTLYLRETGLGTRHVHDNFVDSEPIQPPADSQYEINSMWDDLFGDDAPAQIYGLETQQAETGDQPMELSSLLPFNSPDVSEGLSSGAVL</sequence>
<dbReference type="AlphaFoldDB" id="A0A9W9W5C0"/>
<dbReference type="GO" id="GO:0000981">
    <property type="term" value="F:DNA-binding transcription factor activity, RNA polymerase II-specific"/>
    <property type="evidence" value="ECO:0007669"/>
    <property type="project" value="TreeGrafter"/>
</dbReference>
<comment type="caution">
    <text evidence="6">The sequence shown here is derived from an EMBL/GenBank/DDBJ whole genome shotgun (WGS) entry which is preliminary data.</text>
</comment>
<keyword evidence="2" id="KW-0804">Transcription</keyword>
<dbReference type="GO" id="GO:0000435">
    <property type="term" value="P:positive regulation of transcription from RNA polymerase II promoter by galactose"/>
    <property type="evidence" value="ECO:0007669"/>
    <property type="project" value="TreeGrafter"/>
</dbReference>
<accession>A0A9W9W5C0</accession>
<organism evidence="6 7">
    <name type="scientific">Penicillium cosmopolitanum</name>
    <dbReference type="NCBI Taxonomy" id="1131564"/>
    <lineage>
        <taxon>Eukaryota</taxon>
        <taxon>Fungi</taxon>
        <taxon>Dikarya</taxon>
        <taxon>Ascomycota</taxon>
        <taxon>Pezizomycotina</taxon>
        <taxon>Eurotiomycetes</taxon>
        <taxon>Eurotiomycetidae</taxon>
        <taxon>Eurotiales</taxon>
        <taxon>Aspergillaceae</taxon>
        <taxon>Penicillium</taxon>
    </lineage>
</organism>
<name>A0A9W9W5C0_9EURO</name>
<evidence type="ECO:0000313" key="7">
    <source>
        <dbReference type="Proteomes" id="UP001147747"/>
    </source>
</evidence>